<protein>
    <submittedName>
        <fullName evidence="2">GGDEF domain-containing protein</fullName>
    </submittedName>
</protein>
<comment type="caution">
    <text evidence="2">The sequence shown here is derived from an EMBL/GenBank/DDBJ whole genome shotgun (WGS) entry which is preliminary data.</text>
</comment>
<feature type="domain" description="GGDEF" evidence="1">
    <location>
        <begin position="1"/>
        <end position="134"/>
    </location>
</feature>
<dbReference type="InterPro" id="IPR050469">
    <property type="entry name" value="Diguanylate_Cyclase"/>
</dbReference>
<dbReference type="AlphaFoldDB" id="A0A939CFI0"/>
<dbReference type="SMART" id="SM00267">
    <property type="entry name" value="GGDEF"/>
    <property type="match status" value="1"/>
</dbReference>
<dbReference type="PANTHER" id="PTHR45138:SF9">
    <property type="entry name" value="DIGUANYLATE CYCLASE DGCM-RELATED"/>
    <property type="match status" value="1"/>
</dbReference>
<dbReference type="Pfam" id="PF00990">
    <property type="entry name" value="GGDEF"/>
    <property type="match status" value="1"/>
</dbReference>
<sequence>MLLAVYADLNNLKIINDRYGHEEGDFSIRLVGQFLQDSIGKRGVCGRIGGDDFACLVPCSDETMSRDLYRTLHSAFDIFNRTSEKAYNITVSTGFYLLPKDMDSTLPEMLAHADAMLYEEKQKRDKNVAKILPK</sequence>
<dbReference type="InterPro" id="IPR029787">
    <property type="entry name" value="Nucleotide_cyclase"/>
</dbReference>
<dbReference type="InterPro" id="IPR043128">
    <property type="entry name" value="Rev_trsase/Diguanyl_cyclase"/>
</dbReference>
<dbReference type="GO" id="GO:0052621">
    <property type="term" value="F:diguanylate cyclase activity"/>
    <property type="evidence" value="ECO:0007669"/>
    <property type="project" value="TreeGrafter"/>
</dbReference>
<dbReference type="EMBL" id="JAFHBD010000015">
    <property type="protein sequence ID" value="MBN2952911.1"/>
    <property type="molecule type" value="Genomic_DNA"/>
</dbReference>
<dbReference type="InterPro" id="IPR000160">
    <property type="entry name" value="GGDEF_dom"/>
</dbReference>
<reference evidence="2" key="1">
    <citation type="submission" date="2021-02" db="EMBL/GenBank/DDBJ databases">
        <title>Metagenome-assembled genomes from human diarrheal sample B26.</title>
        <authorList>
            <person name="Ateba T.P."/>
            <person name="Alayande K.A."/>
            <person name="Mwanza M."/>
        </authorList>
    </citation>
    <scope>NUCLEOTIDE SEQUENCE</scope>
    <source>
        <strain evidence="2">06WH</strain>
    </source>
</reference>
<dbReference type="Gene3D" id="3.30.70.270">
    <property type="match status" value="1"/>
</dbReference>
<evidence type="ECO:0000259" key="1">
    <source>
        <dbReference type="PROSITE" id="PS50887"/>
    </source>
</evidence>
<proteinExistence type="predicted"/>
<dbReference type="CDD" id="cd01949">
    <property type="entry name" value="GGDEF"/>
    <property type="match status" value="1"/>
</dbReference>
<organism evidence="2 3">
    <name type="scientific">Fusicatenibacter saccharivorans</name>
    <dbReference type="NCBI Taxonomy" id="1150298"/>
    <lineage>
        <taxon>Bacteria</taxon>
        <taxon>Bacillati</taxon>
        <taxon>Bacillota</taxon>
        <taxon>Clostridia</taxon>
        <taxon>Lachnospirales</taxon>
        <taxon>Lachnospiraceae</taxon>
        <taxon>Fusicatenibacter</taxon>
    </lineage>
</organism>
<evidence type="ECO:0000313" key="2">
    <source>
        <dbReference type="EMBL" id="MBN2952911.1"/>
    </source>
</evidence>
<dbReference type="PANTHER" id="PTHR45138">
    <property type="entry name" value="REGULATORY COMPONENTS OF SENSORY TRANSDUCTION SYSTEM"/>
    <property type="match status" value="1"/>
</dbReference>
<name>A0A939CFI0_9FIRM</name>
<dbReference type="PROSITE" id="PS50887">
    <property type="entry name" value="GGDEF"/>
    <property type="match status" value="1"/>
</dbReference>
<dbReference type="Proteomes" id="UP000737612">
    <property type="component" value="Unassembled WGS sequence"/>
</dbReference>
<evidence type="ECO:0000313" key="3">
    <source>
        <dbReference type="Proteomes" id="UP000737612"/>
    </source>
</evidence>
<dbReference type="SUPFAM" id="SSF55073">
    <property type="entry name" value="Nucleotide cyclase"/>
    <property type="match status" value="1"/>
</dbReference>
<dbReference type="NCBIfam" id="TIGR00254">
    <property type="entry name" value="GGDEF"/>
    <property type="match status" value="1"/>
</dbReference>
<gene>
    <name evidence="2" type="ORF">JTJ23_04785</name>
</gene>
<accession>A0A939CFI0</accession>